<dbReference type="GO" id="GO:0005886">
    <property type="term" value="C:plasma membrane"/>
    <property type="evidence" value="ECO:0007669"/>
    <property type="project" value="UniProtKB-SubCell"/>
</dbReference>
<evidence type="ECO:0000259" key="7">
    <source>
        <dbReference type="PROSITE" id="PS50850"/>
    </source>
</evidence>
<feature type="transmembrane region" description="Helical" evidence="6">
    <location>
        <begin position="58"/>
        <end position="76"/>
    </location>
</feature>
<evidence type="ECO:0000256" key="1">
    <source>
        <dbReference type="ARBA" id="ARBA00004651"/>
    </source>
</evidence>
<organism evidence="8 9">
    <name type="scientific">Actinomadura rayongensis</name>
    <dbReference type="NCBI Taxonomy" id="1429076"/>
    <lineage>
        <taxon>Bacteria</taxon>
        <taxon>Bacillati</taxon>
        <taxon>Actinomycetota</taxon>
        <taxon>Actinomycetes</taxon>
        <taxon>Streptosporangiales</taxon>
        <taxon>Thermomonosporaceae</taxon>
        <taxon>Actinomadura</taxon>
    </lineage>
</organism>
<keyword evidence="3 6" id="KW-0812">Transmembrane</keyword>
<dbReference type="Gene3D" id="1.20.1250.20">
    <property type="entry name" value="MFS general substrate transporter like domains"/>
    <property type="match status" value="1"/>
</dbReference>
<dbReference type="RefSeq" id="WP_161106522.1">
    <property type="nucleotide sequence ID" value="NZ_JBHLYI010000019.1"/>
</dbReference>
<feature type="transmembrane region" description="Helical" evidence="6">
    <location>
        <begin position="173"/>
        <end position="192"/>
    </location>
</feature>
<dbReference type="EMBL" id="WUTW01000013">
    <property type="protein sequence ID" value="MXQ68332.1"/>
    <property type="molecule type" value="Genomic_DNA"/>
</dbReference>
<keyword evidence="2" id="KW-0813">Transport</keyword>
<proteinExistence type="predicted"/>
<dbReference type="AlphaFoldDB" id="A0A6I4WP06"/>
<evidence type="ECO:0000256" key="3">
    <source>
        <dbReference type="ARBA" id="ARBA00022692"/>
    </source>
</evidence>
<evidence type="ECO:0000256" key="6">
    <source>
        <dbReference type="SAM" id="Phobius"/>
    </source>
</evidence>
<feature type="transmembrane region" description="Helical" evidence="6">
    <location>
        <begin position="341"/>
        <end position="361"/>
    </location>
</feature>
<comment type="caution">
    <text evidence="8">The sequence shown here is derived from an EMBL/GenBank/DDBJ whole genome shotgun (WGS) entry which is preliminary data.</text>
</comment>
<evidence type="ECO:0000256" key="2">
    <source>
        <dbReference type="ARBA" id="ARBA00022448"/>
    </source>
</evidence>
<name>A0A6I4WP06_9ACTN</name>
<feature type="transmembrane region" description="Helical" evidence="6">
    <location>
        <begin position="442"/>
        <end position="465"/>
    </location>
</feature>
<dbReference type="Proteomes" id="UP000431901">
    <property type="component" value="Unassembled WGS sequence"/>
</dbReference>
<feature type="transmembrane region" description="Helical" evidence="6">
    <location>
        <begin position="228"/>
        <end position="250"/>
    </location>
</feature>
<gene>
    <name evidence="8" type="ORF">GQ466_30375</name>
</gene>
<dbReference type="InterPro" id="IPR011701">
    <property type="entry name" value="MFS"/>
</dbReference>
<dbReference type="OrthoDB" id="9814303at2"/>
<feature type="transmembrane region" description="Helical" evidence="6">
    <location>
        <begin position="114"/>
        <end position="130"/>
    </location>
</feature>
<evidence type="ECO:0000313" key="9">
    <source>
        <dbReference type="Proteomes" id="UP000431901"/>
    </source>
</evidence>
<dbReference type="InterPro" id="IPR020846">
    <property type="entry name" value="MFS_dom"/>
</dbReference>
<feature type="transmembrane region" description="Helical" evidence="6">
    <location>
        <begin position="367"/>
        <end position="393"/>
    </location>
</feature>
<evidence type="ECO:0000313" key="8">
    <source>
        <dbReference type="EMBL" id="MXQ68332.1"/>
    </source>
</evidence>
<feature type="transmembrane region" description="Helical" evidence="6">
    <location>
        <begin position="142"/>
        <end position="161"/>
    </location>
</feature>
<feature type="transmembrane region" description="Helical" evidence="6">
    <location>
        <begin position="88"/>
        <end position="108"/>
    </location>
</feature>
<keyword evidence="4 6" id="KW-1133">Transmembrane helix</keyword>
<feature type="domain" description="Major facilitator superfamily (MFS) profile" evidence="7">
    <location>
        <begin position="18"/>
        <end position="470"/>
    </location>
</feature>
<comment type="subcellular location">
    <subcellularLocation>
        <location evidence="1">Cell membrane</location>
        <topology evidence="1">Multi-pass membrane protein</topology>
    </subcellularLocation>
</comment>
<feature type="transmembrane region" description="Helical" evidence="6">
    <location>
        <begin position="312"/>
        <end position="334"/>
    </location>
</feature>
<protein>
    <submittedName>
        <fullName evidence="8">MFS transporter</fullName>
    </submittedName>
</protein>
<dbReference type="PROSITE" id="PS50850">
    <property type="entry name" value="MFS"/>
    <property type="match status" value="1"/>
</dbReference>
<dbReference type="InterPro" id="IPR036259">
    <property type="entry name" value="MFS_trans_sf"/>
</dbReference>
<feature type="transmembrane region" description="Helical" evidence="6">
    <location>
        <begin position="270"/>
        <end position="292"/>
    </location>
</feature>
<dbReference type="PANTHER" id="PTHR42718">
    <property type="entry name" value="MAJOR FACILITATOR SUPERFAMILY MULTIDRUG TRANSPORTER MFSC"/>
    <property type="match status" value="1"/>
</dbReference>
<feature type="transmembrane region" description="Helical" evidence="6">
    <location>
        <begin position="18"/>
        <end position="38"/>
    </location>
</feature>
<evidence type="ECO:0000256" key="4">
    <source>
        <dbReference type="ARBA" id="ARBA00022989"/>
    </source>
</evidence>
<keyword evidence="9" id="KW-1185">Reference proteome</keyword>
<dbReference type="GO" id="GO:0022857">
    <property type="term" value="F:transmembrane transporter activity"/>
    <property type="evidence" value="ECO:0007669"/>
    <property type="project" value="InterPro"/>
</dbReference>
<accession>A0A6I4WP06</accession>
<dbReference type="Gene3D" id="1.20.1720.10">
    <property type="entry name" value="Multidrug resistance protein D"/>
    <property type="match status" value="1"/>
</dbReference>
<dbReference type="SUPFAM" id="SSF103473">
    <property type="entry name" value="MFS general substrate transporter"/>
    <property type="match status" value="1"/>
</dbReference>
<sequence length="475" mass="48192">MVSSATARTGTARAASPVVLVIVLLLAISAFQVAAMMITPALPSIGRRLDASPTQISLEQSLFFAIGGLTAAALPLSDRFGRHRMLAAVLALGVAGSVLVAVSSSLLLFDIGRWMQATGVIALPLSYLILRDHVPADRYPLYFGWLNALNTGITGFDGFIAGRMTDTVGYQGIFWIAAAVGAVALVCVLVAVPATAGVTGRTDWTGIATLGAGVVAISTGLAQSGEWGWTGTGTLVLLGAGLALVAAFVLVERASAHPLVRVTHLANRRVWGLALIVLVGMAGFMGATALLMPYWAQLPKAAGGFGLSATDYSLAILPGTFLAMCLAPATGVVARRVGWRPVLVAGTAAAGAGLVALTLTVHATVPAFVFAALVMCVFAGATMTAASGLGVLFSPAESPAFLPGIVSVMFSFGSSLGFAVGGSALARDTVEVPGAPPIPTEHAFTTTFALMAGLVVVTAVLTALVPRVRTAASPA</sequence>
<feature type="transmembrane region" description="Helical" evidence="6">
    <location>
        <begin position="204"/>
        <end position="222"/>
    </location>
</feature>
<reference evidence="8 9" key="1">
    <citation type="submission" date="2019-12" db="EMBL/GenBank/DDBJ databases">
        <title>Nocardia macrotermitis sp. nov. and Nocardia aurantia sp. nov., isolated from the gut of the fungus growing-termite Macrotermes natalensis.</title>
        <authorList>
            <person name="Christine B."/>
            <person name="Rene B."/>
        </authorList>
    </citation>
    <scope>NUCLEOTIDE SEQUENCE [LARGE SCALE GENOMIC DNA]</scope>
    <source>
        <strain evidence="8 9">DSM 102126</strain>
    </source>
</reference>
<dbReference type="Pfam" id="PF07690">
    <property type="entry name" value="MFS_1"/>
    <property type="match status" value="1"/>
</dbReference>
<keyword evidence="5 6" id="KW-0472">Membrane</keyword>
<evidence type="ECO:0000256" key="5">
    <source>
        <dbReference type="ARBA" id="ARBA00023136"/>
    </source>
</evidence>
<dbReference type="PANTHER" id="PTHR42718:SF9">
    <property type="entry name" value="MAJOR FACILITATOR SUPERFAMILY MULTIDRUG TRANSPORTER MFSC"/>
    <property type="match status" value="1"/>
</dbReference>
<feature type="transmembrane region" description="Helical" evidence="6">
    <location>
        <begin position="400"/>
        <end position="422"/>
    </location>
</feature>